<dbReference type="PROSITE" id="PS00688">
    <property type="entry name" value="SIGMA54_INTERACT_3"/>
    <property type="match status" value="1"/>
</dbReference>
<dbReference type="InterPro" id="IPR025944">
    <property type="entry name" value="Sigma_54_int_dom_CS"/>
</dbReference>
<dbReference type="SMART" id="SM00448">
    <property type="entry name" value="REC"/>
    <property type="match status" value="1"/>
</dbReference>
<dbReference type="PANTHER" id="PTHR32071:SF113">
    <property type="entry name" value="ALGINATE BIOSYNTHESIS TRANSCRIPTIONAL REGULATORY PROTEIN ALGB"/>
    <property type="match status" value="1"/>
</dbReference>
<dbReference type="InterPro" id="IPR027417">
    <property type="entry name" value="P-loop_NTPase"/>
</dbReference>
<dbReference type="AlphaFoldDB" id="A0A150XBB3"/>
<dbReference type="RefSeq" id="WP_068220186.1">
    <property type="nucleotide sequence ID" value="NZ_CP139724.1"/>
</dbReference>
<evidence type="ECO:0000313" key="10">
    <source>
        <dbReference type="Proteomes" id="UP000075606"/>
    </source>
</evidence>
<dbReference type="GO" id="GO:0006355">
    <property type="term" value="P:regulation of DNA-templated transcription"/>
    <property type="evidence" value="ECO:0007669"/>
    <property type="project" value="InterPro"/>
</dbReference>
<keyword evidence="6" id="KW-0597">Phosphoprotein</keyword>
<dbReference type="PRINTS" id="PR01590">
    <property type="entry name" value="HTHFIS"/>
</dbReference>
<evidence type="ECO:0000256" key="6">
    <source>
        <dbReference type="PROSITE-ProRule" id="PRU00169"/>
    </source>
</evidence>
<comment type="caution">
    <text evidence="9">The sequence shown here is derived from an EMBL/GenBank/DDBJ whole genome shotgun (WGS) entry which is preliminary data.</text>
</comment>
<dbReference type="PANTHER" id="PTHR32071">
    <property type="entry name" value="TRANSCRIPTIONAL REGULATORY PROTEIN"/>
    <property type="match status" value="1"/>
</dbReference>
<dbReference type="InterPro" id="IPR025943">
    <property type="entry name" value="Sigma_54_int_dom_ATP-bd_2"/>
</dbReference>
<dbReference type="InterPro" id="IPR003593">
    <property type="entry name" value="AAA+_ATPase"/>
</dbReference>
<gene>
    <name evidence="9" type="ORF">AWW68_09035</name>
</gene>
<keyword evidence="1" id="KW-0547">Nucleotide-binding</keyword>
<accession>A0A150XBB3</accession>
<dbReference type="SUPFAM" id="SSF52540">
    <property type="entry name" value="P-loop containing nucleoside triphosphate hydrolases"/>
    <property type="match status" value="1"/>
</dbReference>
<evidence type="ECO:0000256" key="4">
    <source>
        <dbReference type="ARBA" id="ARBA00023125"/>
    </source>
</evidence>
<dbReference type="InterPro" id="IPR009057">
    <property type="entry name" value="Homeodomain-like_sf"/>
</dbReference>
<dbReference type="PROSITE" id="PS50045">
    <property type="entry name" value="SIGMA54_INTERACT_4"/>
    <property type="match status" value="1"/>
</dbReference>
<dbReference type="InterPro" id="IPR058031">
    <property type="entry name" value="AAA_lid_NorR"/>
</dbReference>
<dbReference type="Gene3D" id="3.40.50.2300">
    <property type="match status" value="1"/>
</dbReference>
<dbReference type="Pfam" id="PF00158">
    <property type="entry name" value="Sigma54_activat"/>
    <property type="match status" value="1"/>
</dbReference>
<reference evidence="9 10" key="1">
    <citation type="submission" date="2016-01" db="EMBL/GenBank/DDBJ databases">
        <title>Genome sequencing of Roseivirga spongicola UST030701-084.</title>
        <authorList>
            <person name="Selvaratnam C."/>
            <person name="Thevarajoo S."/>
            <person name="Goh K.M."/>
            <person name="Ee R."/>
            <person name="Chan K.-G."/>
            <person name="Chong C.S."/>
        </authorList>
    </citation>
    <scope>NUCLEOTIDE SEQUENCE [LARGE SCALE GENOMIC DNA]</scope>
    <source>
        <strain evidence="9 10">UST030701-084</strain>
    </source>
</reference>
<dbReference type="InterPro" id="IPR001789">
    <property type="entry name" value="Sig_transdc_resp-reg_receiver"/>
</dbReference>
<dbReference type="SUPFAM" id="SSF46689">
    <property type="entry name" value="Homeodomain-like"/>
    <property type="match status" value="1"/>
</dbReference>
<dbReference type="FunFam" id="3.40.50.300:FF:000006">
    <property type="entry name" value="DNA-binding transcriptional regulator NtrC"/>
    <property type="match status" value="1"/>
</dbReference>
<keyword evidence="4" id="KW-0238">DNA-binding</keyword>
<dbReference type="InterPro" id="IPR002197">
    <property type="entry name" value="HTH_Fis"/>
</dbReference>
<dbReference type="Gene3D" id="1.10.8.60">
    <property type="match status" value="1"/>
</dbReference>
<dbReference type="Gene3D" id="3.40.50.300">
    <property type="entry name" value="P-loop containing nucleotide triphosphate hydrolases"/>
    <property type="match status" value="1"/>
</dbReference>
<dbReference type="GO" id="GO:0043565">
    <property type="term" value="F:sequence-specific DNA binding"/>
    <property type="evidence" value="ECO:0007669"/>
    <property type="project" value="InterPro"/>
</dbReference>
<sequence>MEKELGKILIIDDDEDVLIAAKLLLKKHAKEVIIEKNPKKIPFLMNNGTYDVILLDMNFSHDTTSGKEGFYWLQQILEADPKAVVILITAFGDVEMAVKALKEGATDFVLKPWQNEKLIATLSSAIKLKQSYKEVEKLKSAKKQLEDDINKPFSDIIGDSPAMKNVFSIIDKVAQTDANVLILGENGTGKELVARALHKRSLRKDNVFVGVDMGAITETLFESELFGHKKGAFTDAKEDRAGRFEVAQGGSLFLDEIGNLSMPLQSKLLTVLQGRQVTRIGTNKPIDVNIRLICATNMPVYDMVAENTFRQDLLYRINTVEIHLPPLRERQDDINLLADHFVKIYSEKYRKPQKKIAPSTYKKLSKYSWPGNIRELQHAIERAIIMSEGNVLMPDDFFFLVQKADNQNEAADNLNLDDVEKNVILRAINKHSGNISKAAKELGLTRASLYRRLEKHGL</sequence>
<dbReference type="InterPro" id="IPR011006">
    <property type="entry name" value="CheY-like_superfamily"/>
</dbReference>
<proteinExistence type="predicted"/>
<evidence type="ECO:0000259" key="7">
    <source>
        <dbReference type="PROSITE" id="PS50045"/>
    </source>
</evidence>
<dbReference type="STRING" id="333140.AWW68_09035"/>
<dbReference type="Pfam" id="PF25601">
    <property type="entry name" value="AAA_lid_14"/>
    <property type="match status" value="1"/>
</dbReference>
<feature type="domain" description="Sigma-54 factor interaction" evidence="7">
    <location>
        <begin position="156"/>
        <end position="385"/>
    </location>
</feature>
<organism evidence="9 10">
    <name type="scientific">Roseivirga spongicola</name>
    <dbReference type="NCBI Taxonomy" id="333140"/>
    <lineage>
        <taxon>Bacteria</taxon>
        <taxon>Pseudomonadati</taxon>
        <taxon>Bacteroidota</taxon>
        <taxon>Cytophagia</taxon>
        <taxon>Cytophagales</taxon>
        <taxon>Roseivirgaceae</taxon>
        <taxon>Roseivirga</taxon>
    </lineage>
</organism>
<keyword evidence="10" id="KW-1185">Reference proteome</keyword>
<keyword evidence="3" id="KW-0805">Transcription regulation</keyword>
<evidence type="ECO:0000256" key="3">
    <source>
        <dbReference type="ARBA" id="ARBA00023015"/>
    </source>
</evidence>
<name>A0A150XBB3_9BACT</name>
<dbReference type="Proteomes" id="UP000075606">
    <property type="component" value="Unassembled WGS sequence"/>
</dbReference>
<dbReference type="GO" id="GO:0005524">
    <property type="term" value="F:ATP binding"/>
    <property type="evidence" value="ECO:0007669"/>
    <property type="project" value="UniProtKB-KW"/>
</dbReference>
<evidence type="ECO:0000313" key="9">
    <source>
        <dbReference type="EMBL" id="KYG75962.1"/>
    </source>
</evidence>
<feature type="modified residue" description="4-aspartylphosphate" evidence="6">
    <location>
        <position position="56"/>
    </location>
</feature>
<protein>
    <submittedName>
        <fullName evidence="9">AAA family ATPase</fullName>
    </submittedName>
</protein>
<dbReference type="GO" id="GO:0000160">
    <property type="term" value="P:phosphorelay signal transduction system"/>
    <property type="evidence" value="ECO:0007669"/>
    <property type="project" value="InterPro"/>
</dbReference>
<dbReference type="PROSITE" id="PS50110">
    <property type="entry name" value="RESPONSE_REGULATORY"/>
    <property type="match status" value="1"/>
</dbReference>
<keyword evidence="2" id="KW-0067">ATP-binding</keyword>
<evidence type="ECO:0000256" key="5">
    <source>
        <dbReference type="ARBA" id="ARBA00023163"/>
    </source>
</evidence>
<dbReference type="Gene3D" id="1.10.10.60">
    <property type="entry name" value="Homeodomain-like"/>
    <property type="match status" value="1"/>
</dbReference>
<dbReference type="Pfam" id="PF00072">
    <property type="entry name" value="Response_reg"/>
    <property type="match status" value="1"/>
</dbReference>
<dbReference type="PROSITE" id="PS00676">
    <property type="entry name" value="SIGMA54_INTERACT_2"/>
    <property type="match status" value="1"/>
</dbReference>
<evidence type="ECO:0000259" key="8">
    <source>
        <dbReference type="PROSITE" id="PS50110"/>
    </source>
</evidence>
<evidence type="ECO:0000256" key="1">
    <source>
        <dbReference type="ARBA" id="ARBA00022741"/>
    </source>
</evidence>
<feature type="domain" description="Response regulatory" evidence="8">
    <location>
        <begin position="7"/>
        <end position="126"/>
    </location>
</feature>
<dbReference type="SMART" id="SM00382">
    <property type="entry name" value="AAA"/>
    <property type="match status" value="1"/>
</dbReference>
<dbReference type="Pfam" id="PF02954">
    <property type="entry name" value="HTH_8"/>
    <property type="match status" value="1"/>
</dbReference>
<keyword evidence="5" id="KW-0804">Transcription</keyword>
<dbReference type="EMBL" id="LRPC01000012">
    <property type="protein sequence ID" value="KYG75962.1"/>
    <property type="molecule type" value="Genomic_DNA"/>
</dbReference>
<dbReference type="OrthoDB" id="9782110at2"/>
<dbReference type="SUPFAM" id="SSF52172">
    <property type="entry name" value="CheY-like"/>
    <property type="match status" value="1"/>
</dbReference>
<dbReference type="InterPro" id="IPR002078">
    <property type="entry name" value="Sigma_54_int"/>
</dbReference>
<evidence type="ECO:0000256" key="2">
    <source>
        <dbReference type="ARBA" id="ARBA00022840"/>
    </source>
</evidence>
<dbReference type="CDD" id="cd00009">
    <property type="entry name" value="AAA"/>
    <property type="match status" value="1"/>
</dbReference>